<dbReference type="GO" id="GO:0016491">
    <property type="term" value="F:oxidoreductase activity"/>
    <property type="evidence" value="ECO:0007669"/>
    <property type="project" value="UniProtKB-KW"/>
</dbReference>
<dbReference type="Proteomes" id="UP001218638">
    <property type="component" value="Chromosome"/>
</dbReference>
<evidence type="ECO:0000313" key="7">
    <source>
        <dbReference type="EMBL" id="WED66345.1"/>
    </source>
</evidence>
<gene>
    <name evidence="7" type="ORF">PXH66_05730</name>
</gene>
<sequence length="301" mass="33674">MAKFSCSLRKPVSQSNQRALLTFYYHKVEKGLALPSPRKEFGALWITGNFLPLLGSYVKDFKIDEVVASSCRALQAYIDIHSRDFEGESVVLDAIEHALQRVNYSEVEAEGGTRAILASSIASASQIDFEAFALARHSIRNFAQRDVERQVVERAVSIARTAPSVCNRQPWRVYGLTDKTKIRSALKFQNGNKGFGEDIRCLLLVTGDLSAMISQHERNEIYIDGGLFSMNLIYALQALGLGTCCLNLCLPYTQEKRLARFYNCPPQLRVIMMIAVGHLPDSLVVACSHKRAVSDLFDWCD</sequence>
<feature type="domain" description="Nitroreductase" evidence="6">
    <location>
        <begin position="135"/>
        <end position="181"/>
    </location>
</feature>
<dbReference type="PANTHER" id="PTHR43673">
    <property type="entry name" value="NAD(P)H NITROREDUCTASE YDGI-RELATED"/>
    <property type="match status" value="1"/>
</dbReference>
<dbReference type="KEGG" id="slom:PXH66_05730"/>
<evidence type="ECO:0000313" key="8">
    <source>
        <dbReference type="Proteomes" id="UP001218638"/>
    </source>
</evidence>
<reference evidence="7" key="1">
    <citation type="submission" date="2023-03" db="EMBL/GenBank/DDBJ databases">
        <title>Lomoglobus Profundus gen. nov., sp. nov., a novel member of the phylum Verrucomicrobia, isolated from deep-marine sediment of South China Sea.</title>
        <authorList>
            <person name="Ahmad T."/>
            <person name="Ishaq S.E."/>
            <person name="Wang F."/>
        </authorList>
    </citation>
    <scope>NUCLEOTIDE SEQUENCE</scope>
    <source>
        <strain evidence="7">LMO-M01</strain>
    </source>
</reference>
<keyword evidence="8" id="KW-1185">Reference proteome</keyword>
<organism evidence="7 8">
    <name type="scientific">Synoicihabitans lomoniglobus</name>
    <dbReference type="NCBI Taxonomy" id="2909285"/>
    <lineage>
        <taxon>Bacteria</taxon>
        <taxon>Pseudomonadati</taxon>
        <taxon>Verrucomicrobiota</taxon>
        <taxon>Opitutia</taxon>
        <taxon>Opitutales</taxon>
        <taxon>Opitutaceae</taxon>
        <taxon>Synoicihabitans</taxon>
    </lineage>
</organism>
<evidence type="ECO:0000259" key="6">
    <source>
        <dbReference type="Pfam" id="PF00881"/>
    </source>
</evidence>
<dbReference type="AlphaFoldDB" id="A0AAF0I487"/>
<keyword evidence="5" id="KW-0560">Oxidoreductase</keyword>
<comment type="cofactor">
    <cofactor evidence="1">
        <name>FMN</name>
        <dbReference type="ChEBI" id="CHEBI:58210"/>
    </cofactor>
</comment>
<evidence type="ECO:0000256" key="5">
    <source>
        <dbReference type="ARBA" id="ARBA00023002"/>
    </source>
</evidence>
<accession>A0AAF0I487</accession>
<dbReference type="RefSeq" id="WP_330927854.1">
    <property type="nucleotide sequence ID" value="NZ_CP119075.1"/>
</dbReference>
<evidence type="ECO:0000256" key="1">
    <source>
        <dbReference type="ARBA" id="ARBA00001917"/>
    </source>
</evidence>
<evidence type="ECO:0000256" key="3">
    <source>
        <dbReference type="ARBA" id="ARBA00022630"/>
    </source>
</evidence>
<comment type="similarity">
    <text evidence="2">Belongs to the nitroreductase family.</text>
</comment>
<evidence type="ECO:0000256" key="4">
    <source>
        <dbReference type="ARBA" id="ARBA00022643"/>
    </source>
</evidence>
<proteinExistence type="inferred from homology"/>
<dbReference type="Pfam" id="PF00881">
    <property type="entry name" value="Nitroreductase"/>
    <property type="match status" value="2"/>
</dbReference>
<dbReference type="InterPro" id="IPR000415">
    <property type="entry name" value="Nitroreductase-like"/>
</dbReference>
<feature type="domain" description="Nitroreductase" evidence="6">
    <location>
        <begin position="189"/>
        <end position="278"/>
    </location>
</feature>
<keyword evidence="3" id="KW-0285">Flavoprotein</keyword>
<protein>
    <submittedName>
        <fullName evidence="7">Nitroreductase family protein</fullName>
    </submittedName>
</protein>
<dbReference type="SUPFAM" id="SSF55469">
    <property type="entry name" value="FMN-dependent nitroreductase-like"/>
    <property type="match status" value="1"/>
</dbReference>
<dbReference type="PANTHER" id="PTHR43673:SF2">
    <property type="entry name" value="NITROREDUCTASE"/>
    <property type="match status" value="1"/>
</dbReference>
<keyword evidence="4" id="KW-0288">FMN</keyword>
<evidence type="ECO:0000256" key="2">
    <source>
        <dbReference type="ARBA" id="ARBA00007118"/>
    </source>
</evidence>
<dbReference type="Gene3D" id="3.40.109.10">
    <property type="entry name" value="NADH Oxidase"/>
    <property type="match status" value="1"/>
</dbReference>
<dbReference type="EMBL" id="CP119075">
    <property type="protein sequence ID" value="WED66345.1"/>
    <property type="molecule type" value="Genomic_DNA"/>
</dbReference>
<name>A0AAF0I487_9BACT</name>
<dbReference type="InterPro" id="IPR029479">
    <property type="entry name" value="Nitroreductase"/>
</dbReference>